<dbReference type="InterPro" id="IPR036179">
    <property type="entry name" value="Ig-like_dom_sf"/>
</dbReference>
<feature type="region of interest" description="Disordered" evidence="4">
    <location>
        <begin position="294"/>
        <end position="369"/>
    </location>
</feature>
<dbReference type="InterPro" id="IPR007110">
    <property type="entry name" value="Ig-like_dom"/>
</dbReference>
<feature type="region of interest" description="Disordered" evidence="4">
    <location>
        <begin position="235"/>
        <end position="254"/>
    </location>
</feature>
<keyword evidence="2 5" id="KW-0812">Transmembrane</keyword>
<keyword evidence="5" id="KW-1133">Transmembrane helix</keyword>
<feature type="transmembrane region" description="Helical" evidence="5">
    <location>
        <begin position="266"/>
        <end position="286"/>
    </location>
</feature>
<reference evidence="7" key="1">
    <citation type="submission" date="2025-08" db="UniProtKB">
        <authorList>
            <consortium name="Ensembl"/>
        </authorList>
    </citation>
    <scope>IDENTIFICATION</scope>
</reference>
<evidence type="ECO:0000259" key="6">
    <source>
        <dbReference type="PROSITE" id="PS50835"/>
    </source>
</evidence>
<keyword evidence="3 5" id="KW-0472">Membrane</keyword>
<evidence type="ECO:0000256" key="4">
    <source>
        <dbReference type="SAM" id="MobiDB-lite"/>
    </source>
</evidence>
<evidence type="ECO:0000256" key="3">
    <source>
        <dbReference type="ARBA" id="ARBA00023136"/>
    </source>
</evidence>
<dbReference type="PROSITE" id="PS50835">
    <property type="entry name" value="IG_LIKE"/>
    <property type="match status" value="1"/>
</dbReference>
<dbReference type="PANTHER" id="PTHR11860">
    <property type="entry name" value="POLYMERIC-IMMUNOGLOBULIN RECEPTOR"/>
    <property type="match status" value="1"/>
</dbReference>
<feature type="compositionally biased region" description="Polar residues" evidence="4">
    <location>
        <begin position="357"/>
        <end position="369"/>
    </location>
</feature>
<accession>A0A9J8BZN8</accession>
<proteinExistence type="predicted"/>
<dbReference type="Ensembl" id="ENSCCRT00000146247.1">
    <property type="protein sequence ID" value="ENSCCRP00000158575.1"/>
    <property type="gene ID" value="ENSCCRG00000067144.1"/>
</dbReference>
<feature type="domain" description="Ig-like" evidence="6">
    <location>
        <begin position="131"/>
        <end position="229"/>
    </location>
</feature>
<sequence length="369" mass="41457">MHMHSAIDMIYPLILSGILLHISDEAVINALNIGVKSGSPGIFPCLYDKKHKENRKYWCKGTHWVSCSILTYANDKGKYSLTDYPAQSIFTVQWENLQTSDSGYYWCAVEIGDYGTLDDRYYLYLTVQSAPDVSVVSSSVSGHEGGDISVQCVYSSDYQNKLKQWCRYKDQSCYTVGRTVTSQNSSVQISDDDGRRSFTVLMTGLRLNDSGWYRCSAGEALSPVHITVTEAETNKGKDISEPGHDKNNNTTKVIDKPQKDHELLTVWLPVSAALLLLLILIGVFIWRWRQRPKENEQQIRERNGSRNNDTIYSKPEDPVIYSTINDEDPNDANKDITTYSTIDHVPGSEAKPPAGGTTYSTVAPQQQQQ</sequence>
<dbReference type="InterPro" id="IPR003599">
    <property type="entry name" value="Ig_sub"/>
</dbReference>
<protein>
    <recommendedName>
        <fullName evidence="6">Ig-like domain-containing protein</fullName>
    </recommendedName>
</protein>
<dbReference type="InterPro" id="IPR013106">
    <property type="entry name" value="Ig_V-set"/>
</dbReference>
<dbReference type="InterPro" id="IPR050671">
    <property type="entry name" value="CD300_family_receptors"/>
</dbReference>
<reference evidence="7" key="2">
    <citation type="submission" date="2025-09" db="UniProtKB">
        <authorList>
            <consortium name="Ensembl"/>
        </authorList>
    </citation>
    <scope>IDENTIFICATION</scope>
</reference>
<dbReference type="Proteomes" id="UP001108240">
    <property type="component" value="Unplaced"/>
</dbReference>
<dbReference type="SUPFAM" id="SSF48726">
    <property type="entry name" value="Immunoglobulin"/>
    <property type="match status" value="2"/>
</dbReference>
<dbReference type="InterPro" id="IPR013783">
    <property type="entry name" value="Ig-like_fold"/>
</dbReference>
<evidence type="ECO:0000256" key="5">
    <source>
        <dbReference type="SAM" id="Phobius"/>
    </source>
</evidence>
<dbReference type="AlphaFoldDB" id="A0A9J8BZN8"/>
<dbReference type="PANTHER" id="PTHR11860:SF87">
    <property type="entry name" value="CMRF35-LIKE MOLECULE 8"/>
    <property type="match status" value="1"/>
</dbReference>
<dbReference type="Pfam" id="PF07686">
    <property type="entry name" value="V-set"/>
    <property type="match status" value="2"/>
</dbReference>
<organism evidence="7 8">
    <name type="scientific">Cyprinus carpio carpio</name>
    <dbReference type="NCBI Taxonomy" id="630221"/>
    <lineage>
        <taxon>Eukaryota</taxon>
        <taxon>Metazoa</taxon>
        <taxon>Chordata</taxon>
        <taxon>Craniata</taxon>
        <taxon>Vertebrata</taxon>
        <taxon>Euteleostomi</taxon>
        <taxon>Actinopterygii</taxon>
        <taxon>Neopterygii</taxon>
        <taxon>Teleostei</taxon>
        <taxon>Ostariophysi</taxon>
        <taxon>Cypriniformes</taxon>
        <taxon>Cyprinidae</taxon>
        <taxon>Cyprininae</taxon>
        <taxon>Cyprinus</taxon>
    </lineage>
</organism>
<evidence type="ECO:0000313" key="8">
    <source>
        <dbReference type="Proteomes" id="UP001108240"/>
    </source>
</evidence>
<feature type="compositionally biased region" description="Basic and acidic residues" evidence="4">
    <location>
        <begin position="294"/>
        <end position="304"/>
    </location>
</feature>
<evidence type="ECO:0000256" key="2">
    <source>
        <dbReference type="ARBA" id="ARBA00022692"/>
    </source>
</evidence>
<dbReference type="GO" id="GO:0005886">
    <property type="term" value="C:plasma membrane"/>
    <property type="evidence" value="ECO:0007669"/>
    <property type="project" value="TreeGrafter"/>
</dbReference>
<evidence type="ECO:0000313" key="7">
    <source>
        <dbReference type="Ensembl" id="ENSCCRP00000158575.1"/>
    </source>
</evidence>
<name>A0A9J8BZN8_CYPCA</name>
<evidence type="ECO:0000256" key="1">
    <source>
        <dbReference type="ARBA" id="ARBA00004370"/>
    </source>
</evidence>
<comment type="subcellular location">
    <subcellularLocation>
        <location evidence="1">Membrane</location>
    </subcellularLocation>
</comment>
<dbReference type="GO" id="GO:0004888">
    <property type="term" value="F:transmembrane signaling receptor activity"/>
    <property type="evidence" value="ECO:0007669"/>
    <property type="project" value="TreeGrafter"/>
</dbReference>
<dbReference type="Gene3D" id="2.60.40.10">
    <property type="entry name" value="Immunoglobulins"/>
    <property type="match status" value="2"/>
</dbReference>
<dbReference type="SMART" id="SM00409">
    <property type="entry name" value="IG"/>
    <property type="match status" value="2"/>
</dbReference>
<dbReference type="GeneTree" id="ENSGT00950000182977"/>
<keyword evidence="8" id="KW-1185">Reference proteome</keyword>